<keyword evidence="3" id="KW-0805">Transcription regulation</keyword>
<reference evidence="7 8" key="1">
    <citation type="submission" date="2017-09" db="EMBL/GenBank/DDBJ databases">
        <title>Large-scale bioinformatics analysis of Bacillus genomes uncovers conserved roles of natural products in bacterial physiology.</title>
        <authorList>
            <consortium name="Agbiome Team Llc"/>
            <person name="Bleich R.M."/>
            <person name="Grubbs K.J."/>
            <person name="Santa Maria K.C."/>
            <person name="Allen S.E."/>
            <person name="Farag S."/>
            <person name="Shank E.A."/>
            <person name="Bowers A."/>
        </authorList>
    </citation>
    <scope>NUCLEOTIDE SEQUENCE [LARGE SCALE GENOMIC DNA]</scope>
    <source>
        <strain evidence="7 8">AFS092012</strain>
    </source>
</reference>
<evidence type="ECO:0000256" key="4">
    <source>
        <dbReference type="ARBA" id="ARBA00023125"/>
    </source>
</evidence>
<dbReference type="PANTHER" id="PTHR30126">
    <property type="entry name" value="HTH-TYPE TRANSCRIPTIONAL REGULATOR"/>
    <property type="match status" value="1"/>
</dbReference>
<dbReference type="InterPro" id="IPR036390">
    <property type="entry name" value="WH_DNA-bd_sf"/>
</dbReference>
<sequence>MNYEHWETFITLAETNSFTRTAEKLNISQTTVTNRIKQLENQIGKLLFIRDTRSVKLSEAGTILYPFAKKGIDILKHGEFVARSFIDYDEKLAIGSLVSIWHYFLLPYVQKLKLNYSNYTLRLYTGHTQRMFQLLLDGIIDVCVVPSKPQHPDLEYVRLFEEPFYLVGSPDLFKEDVVELTRDQLNKSSFIHIPWETPFIEWFHNEIGVKLFPSIEVDDTTLYVRILLEQKMMGFLPDVVARQYIKNKELIKIPFKSVFPMPKRSIYLVHHKKNKGSRALQSFKNILINVKS</sequence>
<comment type="caution">
    <text evidence="7">The sequence shown here is derived from an EMBL/GenBank/DDBJ whole genome shotgun (WGS) entry which is preliminary data.</text>
</comment>
<dbReference type="InterPro" id="IPR005119">
    <property type="entry name" value="LysR_subst-bd"/>
</dbReference>
<dbReference type="Proteomes" id="UP000221020">
    <property type="component" value="Unassembled WGS sequence"/>
</dbReference>
<dbReference type="SUPFAM" id="SSF46785">
    <property type="entry name" value="Winged helix' DNA-binding domain"/>
    <property type="match status" value="1"/>
</dbReference>
<name>A0AA91ZS82_9BACI</name>
<dbReference type="InterPro" id="IPR036388">
    <property type="entry name" value="WH-like_DNA-bd_sf"/>
</dbReference>
<protein>
    <recommendedName>
        <fullName evidence="2">HTH-type transcriptional regulator CzcR</fullName>
    </recommendedName>
</protein>
<organism evidence="7 8">
    <name type="scientific">Bacillus pseudomycoides</name>
    <dbReference type="NCBI Taxonomy" id="64104"/>
    <lineage>
        <taxon>Bacteria</taxon>
        <taxon>Bacillati</taxon>
        <taxon>Bacillota</taxon>
        <taxon>Bacilli</taxon>
        <taxon>Bacillales</taxon>
        <taxon>Bacillaceae</taxon>
        <taxon>Bacillus</taxon>
        <taxon>Bacillus cereus group</taxon>
    </lineage>
</organism>
<proteinExistence type="inferred from homology"/>
<dbReference type="InterPro" id="IPR000847">
    <property type="entry name" value="LysR_HTH_N"/>
</dbReference>
<dbReference type="FunFam" id="1.10.10.10:FF:000001">
    <property type="entry name" value="LysR family transcriptional regulator"/>
    <property type="match status" value="1"/>
</dbReference>
<dbReference type="Pfam" id="PF00126">
    <property type="entry name" value="HTH_1"/>
    <property type="match status" value="1"/>
</dbReference>
<dbReference type="AlphaFoldDB" id="A0AA91ZS82"/>
<keyword evidence="4" id="KW-0238">DNA-binding</keyword>
<dbReference type="GO" id="GO:0000976">
    <property type="term" value="F:transcription cis-regulatory region binding"/>
    <property type="evidence" value="ECO:0007669"/>
    <property type="project" value="TreeGrafter"/>
</dbReference>
<feature type="domain" description="HTH lysR-type" evidence="6">
    <location>
        <begin position="1"/>
        <end position="58"/>
    </location>
</feature>
<evidence type="ECO:0000259" key="6">
    <source>
        <dbReference type="PROSITE" id="PS50931"/>
    </source>
</evidence>
<dbReference type="GO" id="GO:0003700">
    <property type="term" value="F:DNA-binding transcription factor activity"/>
    <property type="evidence" value="ECO:0007669"/>
    <property type="project" value="InterPro"/>
</dbReference>
<evidence type="ECO:0000256" key="5">
    <source>
        <dbReference type="ARBA" id="ARBA00023163"/>
    </source>
</evidence>
<dbReference type="PROSITE" id="PS50931">
    <property type="entry name" value="HTH_LYSR"/>
    <property type="match status" value="1"/>
</dbReference>
<accession>A0AA91ZS82</accession>
<dbReference type="SUPFAM" id="SSF53850">
    <property type="entry name" value="Periplasmic binding protein-like II"/>
    <property type="match status" value="1"/>
</dbReference>
<evidence type="ECO:0000313" key="7">
    <source>
        <dbReference type="EMBL" id="PED81386.1"/>
    </source>
</evidence>
<dbReference type="Gene3D" id="3.40.190.290">
    <property type="match status" value="1"/>
</dbReference>
<gene>
    <name evidence="7" type="ORF">CON65_17920</name>
</gene>
<dbReference type="Gene3D" id="1.10.10.10">
    <property type="entry name" value="Winged helix-like DNA-binding domain superfamily/Winged helix DNA-binding domain"/>
    <property type="match status" value="1"/>
</dbReference>
<evidence type="ECO:0000256" key="2">
    <source>
        <dbReference type="ARBA" id="ARBA00018718"/>
    </source>
</evidence>
<dbReference type="PRINTS" id="PR00039">
    <property type="entry name" value="HTHLYSR"/>
</dbReference>
<evidence type="ECO:0000313" key="8">
    <source>
        <dbReference type="Proteomes" id="UP000221020"/>
    </source>
</evidence>
<keyword evidence="5" id="KW-0804">Transcription</keyword>
<evidence type="ECO:0000256" key="1">
    <source>
        <dbReference type="ARBA" id="ARBA00009437"/>
    </source>
</evidence>
<comment type="similarity">
    <text evidence="1">Belongs to the LysR transcriptional regulatory family.</text>
</comment>
<dbReference type="EMBL" id="NVOR01000068">
    <property type="protein sequence ID" value="PED81386.1"/>
    <property type="molecule type" value="Genomic_DNA"/>
</dbReference>
<dbReference type="RefSeq" id="WP_097899447.1">
    <property type="nucleotide sequence ID" value="NZ_NVOR01000068.1"/>
</dbReference>
<dbReference type="CDD" id="cd05466">
    <property type="entry name" value="PBP2_LTTR_substrate"/>
    <property type="match status" value="1"/>
</dbReference>
<dbReference type="Pfam" id="PF03466">
    <property type="entry name" value="LysR_substrate"/>
    <property type="match status" value="1"/>
</dbReference>
<dbReference type="PANTHER" id="PTHR30126:SF40">
    <property type="entry name" value="HTH-TYPE TRANSCRIPTIONAL REGULATOR GLTR"/>
    <property type="match status" value="1"/>
</dbReference>
<evidence type="ECO:0000256" key="3">
    <source>
        <dbReference type="ARBA" id="ARBA00023015"/>
    </source>
</evidence>